<gene>
    <name evidence="1" type="ORF">HA50_04820</name>
</gene>
<dbReference type="Proteomes" id="UP000193749">
    <property type="component" value="Unassembled WGS sequence"/>
</dbReference>
<accession>A0A1X1ERT3</accession>
<dbReference type="STRING" id="55209.HA50_04820"/>
<organism evidence="1 2">
    <name type="scientific">Pantoea cypripedii</name>
    <name type="common">Pectobacterium cypripedii</name>
    <name type="synonym">Erwinia cypripedii</name>
    <dbReference type="NCBI Taxonomy" id="55209"/>
    <lineage>
        <taxon>Bacteria</taxon>
        <taxon>Pseudomonadati</taxon>
        <taxon>Pseudomonadota</taxon>
        <taxon>Gammaproteobacteria</taxon>
        <taxon>Enterobacterales</taxon>
        <taxon>Erwiniaceae</taxon>
        <taxon>Pantoea</taxon>
    </lineage>
</organism>
<evidence type="ECO:0000313" key="2">
    <source>
        <dbReference type="Proteomes" id="UP000193749"/>
    </source>
</evidence>
<dbReference type="RefSeq" id="WP_084873191.1">
    <property type="nucleotide sequence ID" value="NZ_JAGGMY010000001.1"/>
</dbReference>
<dbReference type="EMBL" id="MLJI01000001">
    <property type="protein sequence ID" value="ORM92716.1"/>
    <property type="molecule type" value="Genomic_DNA"/>
</dbReference>
<dbReference type="AlphaFoldDB" id="A0A1X1ERT3"/>
<name>A0A1X1ERT3_PANCY</name>
<comment type="caution">
    <text evidence="1">The sequence shown here is derived from an EMBL/GenBank/DDBJ whole genome shotgun (WGS) entry which is preliminary data.</text>
</comment>
<reference evidence="1 2" key="1">
    <citation type="journal article" date="2017" name="Antonie Van Leeuwenhoek">
        <title>Phylogenomic resolution of the bacterial genus Pantoea and its relationship with Erwinia and Tatumella.</title>
        <authorList>
            <person name="Palmer M."/>
            <person name="Steenkamp E.T."/>
            <person name="Coetzee M.P."/>
            <person name="Chan W.Y."/>
            <person name="van Zyl E."/>
            <person name="De Maayer P."/>
            <person name="Coutinho T.A."/>
            <person name="Blom J."/>
            <person name="Smits T.H."/>
            <person name="Duffy B."/>
            <person name="Venter S.N."/>
        </authorList>
    </citation>
    <scope>NUCLEOTIDE SEQUENCE [LARGE SCALE GENOMIC DNA]</scope>
    <source>
        <strain evidence="1 2">LMG 2657</strain>
    </source>
</reference>
<protein>
    <submittedName>
        <fullName evidence="1">Uncharacterized protein</fullName>
    </submittedName>
</protein>
<dbReference type="OrthoDB" id="5889969at2"/>
<evidence type="ECO:0000313" key="1">
    <source>
        <dbReference type="EMBL" id="ORM92716.1"/>
    </source>
</evidence>
<proteinExistence type="predicted"/>
<keyword evidence="2" id="KW-1185">Reference proteome</keyword>
<sequence length="117" mass="13284">MQAIIHCDIAEGEDDCTKLQAIIQGNILKIAEALAGDLQWYSQNARLVPESFRIISISPGPNNRFKMLYDFMWNLFSPCQDLNETFTRQEDVLFHIVPGALVFEVIDNTRPSPADEL</sequence>